<keyword evidence="2" id="KW-1133">Transmembrane helix</keyword>
<keyword evidence="2" id="KW-0472">Membrane</keyword>
<comment type="caution">
    <text evidence="3">The sequence shown here is derived from an EMBL/GenBank/DDBJ whole genome shotgun (WGS) entry which is preliminary data.</text>
</comment>
<evidence type="ECO:0000313" key="4">
    <source>
        <dbReference type="Proteomes" id="UP001275084"/>
    </source>
</evidence>
<reference evidence="3" key="2">
    <citation type="submission" date="2023-06" db="EMBL/GenBank/DDBJ databases">
        <authorList>
            <consortium name="Lawrence Berkeley National Laboratory"/>
            <person name="Haridas S."/>
            <person name="Hensen N."/>
            <person name="Bonometti L."/>
            <person name="Westerberg I."/>
            <person name="Brannstrom I.O."/>
            <person name="Guillou S."/>
            <person name="Cros-Aarteil S."/>
            <person name="Calhoun S."/>
            <person name="Kuo A."/>
            <person name="Mondo S."/>
            <person name="Pangilinan J."/>
            <person name="Riley R."/>
            <person name="Labutti K."/>
            <person name="Andreopoulos B."/>
            <person name="Lipzen A."/>
            <person name="Chen C."/>
            <person name="Yanf M."/>
            <person name="Daum C."/>
            <person name="Ng V."/>
            <person name="Clum A."/>
            <person name="Steindorff A."/>
            <person name="Ohm R."/>
            <person name="Martin F."/>
            <person name="Silar P."/>
            <person name="Natvig D."/>
            <person name="Lalanne C."/>
            <person name="Gautier V."/>
            <person name="Ament-Velasquez S.L."/>
            <person name="Kruys A."/>
            <person name="Hutchinson M.I."/>
            <person name="Powell A.J."/>
            <person name="Barry K."/>
            <person name="Miller A.N."/>
            <person name="Grigoriev I.V."/>
            <person name="Debuchy R."/>
            <person name="Gladieux P."/>
            <person name="Thoren M.H."/>
            <person name="Johannesson H."/>
        </authorList>
    </citation>
    <scope>NUCLEOTIDE SEQUENCE</scope>
    <source>
        <strain evidence="3">CBS 955.72</strain>
    </source>
</reference>
<evidence type="ECO:0008006" key="5">
    <source>
        <dbReference type="Google" id="ProtNLM"/>
    </source>
</evidence>
<evidence type="ECO:0000256" key="2">
    <source>
        <dbReference type="SAM" id="Phobius"/>
    </source>
</evidence>
<sequence>MQKSWVIPGLYILMVLALTSVAIYTHVKTKTLSLPISPLLTVLPIFLPTLSLLTTLPRLTSTLFPWALQAAQLVLTTILSTLLLSPVPLCILETKWRSFWTSHDAQSIRAIQDALDCCGFRSVKDMAWPFPSKEGGDDVVACAARFGRSEACSGPWEAALRGEMGGLAGVVLVVGVLQVVALLAARMSGHSRGGAWGFLGRVFAAEGGRPGREGRRRPLLGAVGDVEEEVEGGHRAGGNVAVIGEEAGGAFRREEDGRRVAGYGGTGHRVEAVRHQENDPWADAREE</sequence>
<name>A0AAJ0M9J8_9PEZI</name>
<evidence type="ECO:0000313" key="3">
    <source>
        <dbReference type="EMBL" id="KAK3343652.1"/>
    </source>
</evidence>
<gene>
    <name evidence="3" type="ORF">B0T25DRAFT_521762</name>
</gene>
<feature type="transmembrane region" description="Helical" evidence="2">
    <location>
        <begin position="36"/>
        <end position="56"/>
    </location>
</feature>
<reference evidence="3" key="1">
    <citation type="journal article" date="2023" name="Mol. Phylogenet. Evol.">
        <title>Genome-scale phylogeny and comparative genomics of the fungal order Sordariales.</title>
        <authorList>
            <person name="Hensen N."/>
            <person name="Bonometti L."/>
            <person name="Westerberg I."/>
            <person name="Brannstrom I.O."/>
            <person name="Guillou S."/>
            <person name="Cros-Aarteil S."/>
            <person name="Calhoun S."/>
            <person name="Haridas S."/>
            <person name="Kuo A."/>
            <person name="Mondo S."/>
            <person name="Pangilinan J."/>
            <person name="Riley R."/>
            <person name="LaButti K."/>
            <person name="Andreopoulos B."/>
            <person name="Lipzen A."/>
            <person name="Chen C."/>
            <person name="Yan M."/>
            <person name="Daum C."/>
            <person name="Ng V."/>
            <person name="Clum A."/>
            <person name="Steindorff A."/>
            <person name="Ohm R.A."/>
            <person name="Martin F."/>
            <person name="Silar P."/>
            <person name="Natvig D.O."/>
            <person name="Lalanne C."/>
            <person name="Gautier V."/>
            <person name="Ament-Velasquez S.L."/>
            <person name="Kruys A."/>
            <person name="Hutchinson M.I."/>
            <person name="Powell A.J."/>
            <person name="Barry K."/>
            <person name="Miller A.N."/>
            <person name="Grigoriev I.V."/>
            <person name="Debuchy R."/>
            <person name="Gladieux P."/>
            <person name="Hiltunen Thoren M."/>
            <person name="Johannesson H."/>
        </authorList>
    </citation>
    <scope>NUCLEOTIDE SEQUENCE</scope>
    <source>
        <strain evidence="3">CBS 955.72</strain>
    </source>
</reference>
<feature type="transmembrane region" description="Helical" evidence="2">
    <location>
        <begin position="63"/>
        <end position="84"/>
    </location>
</feature>
<dbReference type="EMBL" id="JAUIQD010000007">
    <property type="protein sequence ID" value="KAK3343652.1"/>
    <property type="molecule type" value="Genomic_DNA"/>
</dbReference>
<protein>
    <recommendedName>
        <fullName evidence="5">Tetraspanin Tsp3</fullName>
    </recommendedName>
</protein>
<feature type="transmembrane region" description="Helical" evidence="2">
    <location>
        <begin position="5"/>
        <end position="24"/>
    </location>
</feature>
<evidence type="ECO:0000256" key="1">
    <source>
        <dbReference type="SAM" id="MobiDB-lite"/>
    </source>
</evidence>
<feature type="region of interest" description="Disordered" evidence="1">
    <location>
        <begin position="262"/>
        <end position="287"/>
    </location>
</feature>
<dbReference type="AlphaFoldDB" id="A0AAJ0M9J8"/>
<keyword evidence="4" id="KW-1185">Reference proteome</keyword>
<dbReference type="Proteomes" id="UP001275084">
    <property type="component" value="Unassembled WGS sequence"/>
</dbReference>
<feature type="transmembrane region" description="Helical" evidence="2">
    <location>
        <begin position="164"/>
        <end position="185"/>
    </location>
</feature>
<accession>A0AAJ0M9J8</accession>
<keyword evidence="2" id="KW-0812">Transmembrane</keyword>
<proteinExistence type="predicted"/>
<feature type="compositionally biased region" description="Basic and acidic residues" evidence="1">
    <location>
        <begin position="268"/>
        <end position="287"/>
    </location>
</feature>
<organism evidence="3 4">
    <name type="scientific">Lasiosphaeria hispida</name>
    <dbReference type="NCBI Taxonomy" id="260671"/>
    <lineage>
        <taxon>Eukaryota</taxon>
        <taxon>Fungi</taxon>
        <taxon>Dikarya</taxon>
        <taxon>Ascomycota</taxon>
        <taxon>Pezizomycotina</taxon>
        <taxon>Sordariomycetes</taxon>
        <taxon>Sordariomycetidae</taxon>
        <taxon>Sordariales</taxon>
        <taxon>Lasiosphaeriaceae</taxon>
        <taxon>Lasiosphaeria</taxon>
    </lineage>
</organism>